<protein>
    <submittedName>
        <fullName evidence="1">Uncharacterized protein</fullName>
    </submittedName>
</protein>
<organism evidence="1 2">
    <name type="scientific">Actinoallomurus bryophytorum</name>
    <dbReference type="NCBI Taxonomy" id="1490222"/>
    <lineage>
        <taxon>Bacteria</taxon>
        <taxon>Bacillati</taxon>
        <taxon>Actinomycetota</taxon>
        <taxon>Actinomycetes</taxon>
        <taxon>Streptosporangiales</taxon>
        <taxon>Thermomonosporaceae</taxon>
        <taxon>Actinoallomurus</taxon>
    </lineage>
</organism>
<comment type="caution">
    <text evidence="1">The sequence shown here is derived from an EMBL/GenBank/DDBJ whole genome shotgun (WGS) entry which is preliminary data.</text>
</comment>
<dbReference type="AlphaFoldDB" id="A0A543CPG7"/>
<evidence type="ECO:0000313" key="2">
    <source>
        <dbReference type="Proteomes" id="UP000316096"/>
    </source>
</evidence>
<accession>A0A543CPG7</accession>
<reference evidence="1 2" key="1">
    <citation type="submission" date="2019-06" db="EMBL/GenBank/DDBJ databases">
        <title>Sequencing the genomes of 1000 actinobacteria strains.</title>
        <authorList>
            <person name="Klenk H.-P."/>
        </authorList>
    </citation>
    <scope>NUCLEOTIDE SEQUENCE [LARGE SCALE GENOMIC DNA]</scope>
    <source>
        <strain evidence="1 2">DSM 102200</strain>
    </source>
</reference>
<evidence type="ECO:0000313" key="1">
    <source>
        <dbReference type="EMBL" id="TQL98992.1"/>
    </source>
</evidence>
<gene>
    <name evidence="1" type="ORF">FB559_4645</name>
</gene>
<dbReference type="EMBL" id="VFOZ01000001">
    <property type="protein sequence ID" value="TQL98992.1"/>
    <property type="molecule type" value="Genomic_DNA"/>
</dbReference>
<sequence length="127" mass="13717">MDARAEMVIGKAAPRSRREQISESVAEDHARLLEMVGQSLAEIGIRAALTTFHHLVAYGGTFVLPSRYEPELQVFWPGDHRGIALRVKLTSRDGGDVYAWGASRAQAHPASDPAGAVRLITDAVVAV</sequence>
<keyword evidence="2" id="KW-1185">Reference proteome</keyword>
<dbReference type="RefSeq" id="WP_141957530.1">
    <property type="nucleotide sequence ID" value="NZ_VFOZ01000001.1"/>
</dbReference>
<dbReference type="Proteomes" id="UP000316096">
    <property type="component" value="Unassembled WGS sequence"/>
</dbReference>
<name>A0A543CPG7_9ACTN</name>
<proteinExistence type="predicted"/>